<protein>
    <recommendedName>
        <fullName evidence="4">Protein gp37</fullName>
    </recommendedName>
</protein>
<dbReference type="OrthoDB" id="9787478at2"/>
<comment type="caution">
    <text evidence="2">The sequence shown here is derived from an EMBL/GenBank/DDBJ whole genome shotgun (WGS) entry which is preliminary data.</text>
</comment>
<dbReference type="InterPro" id="IPR011101">
    <property type="entry name" value="DUF5131"/>
</dbReference>
<dbReference type="EMBL" id="PYYB01000003">
    <property type="protein sequence ID" value="PTL55777.1"/>
    <property type="molecule type" value="Genomic_DNA"/>
</dbReference>
<dbReference type="AlphaFoldDB" id="A0A2T4UE43"/>
<evidence type="ECO:0000313" key="3">
    <source>
        <dbReference type="Proteomes" id="UP000240739"/>
    </source>
</evidence>
<evidence type="ECO:0000256" key="1">
    <source>
        <dbReference type="SAM" id="MobiDB-lite"/>
    </source>
</evidence>
<organism evidence="2 3">
    <name type="scientific">Paraconexibacter algicola</name>
    <dbReference type="NCBI Taxonomy" id="2133960"/>
    <lineage>
        <taxon>Bacteria</taxon>
        <taxon>Bacillati</taxon>
        <taxon>Actinomycetota</taxon>
        <taxon>Thermoleophilia</taxon>
        <taxon>Solirubrobacterales</taxon>
        <taxon>Paraconexibacteraceae</taxon>
        <taxon>Paraconexibacter</taxon>
    </lineage>
</organism>
<dbReference type="Proteomes" id="UP000240739">
    <property type="component" value="Unassembled WGS sequence"/>
</dbReference>
<evidence type="ECO:0008006" key="4">
    <source>
        <dbReference type="Google" id="ProtNLM"/>
    </source>
</evidence>
<gene>
    <name evidence="2" type="ORF">C7Y72_19300</name>
</gene>
<sequence>MGESSAIEWTTATWNPWRGCDKVSPGCAHCYMFTDQRRYGNDPSVVVRAADATFYAPLRKRSWLDLPAGSMVFTCSWSDWFHPDADPWRNEAWEVIRQRPDLTFQVLTKRPERIAEHLPWDWKLDGVPYPNVWLGVTIENRRFNHRADVLREIPAAVRFISAEPLLGHLRADAMLWNREAQRYEPRWYDGYTGPDLNLDGIDWLIAGGESGARHRPMDLAWVRDLRDACADAGTAFFLKQLGGPANRKRGGAEALLDGVRHTAMPSPPSTEERGRS</sequence>
<dbReference type="Pfam" id="PF07505">
    <property type="entry name" value="DUF5131"/>
    <property type="match status" value="1"/>
</dbReference>
<evidence type="ECO:0000313" key="2">
    <source>
        <dbReference type="EMBL" id="PTL55777.1"/>
    </source>
</evidence>
<reference evidence="2 3" key="1">
    <citation type="submission" date="2018-03" db="EMBL/GenBank/DDBJ databases">
        <title>Aquarubrobacter algicola gen. nov., sp. nov., a novel actinobacterium isolated from shallow eutrophic lake during the end of cyanobacterial harmful algal blooms.</title>
        <authorList>
            <person name="Chun S.J."/>
        </authorList>
    </citation>
    <scope>NUCLEOTIDE SEQUENCE [LARGE SCALE GENOMIC DNA]</scope>
    <source>
        <strain evidence="2 3">Seoho-28</strain>
    </source>
</reference>
<proteinExistence type="predicted"/>
<dbReference type="RefSeq" id="WP_107570820.1">
    <property type="nucleotide sequence ID" value="NZ_PYYB01000003.1"/>
</dbReference>
<feature type="region of interest" description="Disordered" evidence="1">
    <location>
        <begin position="255"/>
        <end position="276"/>
    </location>
</feature>
<name>A0A2T4UE43_9ACTN</name>
<keyword evidence="3" id="KW-1185">Reference proteome</keyword>
<accession>A0A2T4UE43</accession>